<keyword evidence="1" id="KW-0472">Membrane</keyword>
<feature type="transmembrane region" description="Helical" evidence="1">
    <location>
        <begin position="112"/>
        <end position="144"/>
    </location>
</feature>
<evidence type="ECO:0000259" key="2">
    <source>
        <dbReference type="Pfam" id="PF07331"/>
    </source>
</evidence>
<feature type="transmembrane region" description="Helical" evidence="1">
    <location>
        <begin position="40"/>
        <end position="62"/>
    </location>
</feature>
<proteinExistence type="predicted"/>
<feature type="transmembrane region" description="Helical" evidence="1">
    <location>
        <begin position="74"/>
        <end position="92"/>
    </location>
</feature>
<name>A0A662DES8_UNCAE</name>
<protein>
    <recommendedName>
        <fullName evidence="2">DUF1468 domain-containing protein</fullName>
    </recommendedName>
</protein>
<dbReference type="InterPro" id="IPR009936">
    <property type="entry name" value="DUF1468"/>
</dbReference>
<dbReference type="Pfam" id="PF07331">
    <property type="entry name" value="TctB"/>
    <property type="match status" value="1"/>
</dbReference>
<dbReference type="AlphaFoldDB" id="A0A662DES8"/>
<organism evidence="3 4">
    <name type="scientific">Aerophobetes bacterium</name>
    <dbReference type="NCBI Taxonomy" id="2030807"/>
    <lineage>
        <taxon>Bacteria</taxon>
        <taxon>Candidatus Aerophobota</taxon>
    </lineage>
</organism>
<gene>
    <name evidence="3" type="ORF">DRJ04_05495</name>
</gene>
<keyword evidence="1" id="KW-1133">Transmembrane helix</keyword>
<dbReference type="EMBL" id="QMQA01000137">
    <property type="protein sequence ID" value="RLE12811.1"/>
    <property type="molecule type" value="Genomic_DNA"/>
</dbReference>
<feature type="domain" description="DUF1468" evidence="2">
    <location>
        <begin position="44"/>
        <end position="177"/>
    </location>
</feature>
<dbReference type="Proteomes" id="UP000280417">
    <property type="component" value="Unassembled WGS sequence"/>
</dbReference>
<sequence>METIMKYFSSGNGLLYFGIFLIVIFGIIAFIILKSLKREYIGHLLIPIAFIEITVLFLVISLGYGKRGEVGPAVVPRIWAYGLIALNIYILIKTLTGKEEKDPKSGRLDKVLLFLALSVIYILSVKYIGYYIATFIFIFMGIYLLAYRKYLVMITVAGGWLVLAYIAFYKLSYVPLPVGKLIKAIF</sequence>
<reference evidence="3 4" key="1">
    <citation type="submission" date="2018-06" db="EMBL/GenBank/DDBJ databases">
        <title>Extensive metabolic versatility and redundancy in microbially diverse, dynamic hydrothermal sediments.</title>
        <authorList>
            <person name="Dombrowski N."/>
            <person name="Teske A."/>
            <person name="Baker B.J."/>
        </authorList>
    </citation>
    <scope>NUCLEOTIDE SEQUENCE [LARGE SCALE GENOMIC DNA]</scope>
    <source>
        <strain evidence="3">B3_G15</strain>
    </source>
</reference>
<evidence type="ECO:0000313" key="3">
    <source>
        <dbReference type="EMBL" id="RLE12811.1"/>
    </source>
</evidence>
<feature type="transmembrane region" description="Helical" evidence="1">
    <location>
        <begin position="14"/>
        <end position="33"/>
    </location>
</feature>
<evidence type="ECO:0000313" key="4">
    <source>
        <dbReference type="Proteomes" id="UP000280417"/>
    </source>
</evidence>
<feature type="transmembrane region" description="Helical" evidence="1">
    <location>
        <begin position="150"/>
        <end position="171"/>
    </location>
</feature>
<keyword evidence="1" id="KW-0812">Transmembrane</keyword>
<evidence type="ECO:0000256" key="1">
    <source>
        <dbReference type="SAM" id="Phobius"/>
    </source>
</evidence>
<accession>A0A662DES8</accession>
<comment type="caution">
    <text evidence="3">The sequence shown here is derived from an EMBL/GenBank/DDBJ whole genome shotgun (WGS) entry which is preliminary data.</text>
</comment>